<evidence type="ECO:0000313" key="3">
    <source>
        <dbReference type="Proteomes" id="UP000516422"/>
    </source>
</evidence>
<evidence type="ECO:0000313" key="2">
    <source>
        <dbReference type="EMBL" id="QNT98261.1"/>
    </source>
</evidence>
<feature type="compositionally biased region" description="Low complexity" evidence="1">
    <location>
        <begin position="137"/>
        <end position="174"/>
    </location>
</feature>
<gene>
    <name evidence="2" type="ORF">HEP81_08033</name>
</gene>
<dbReference type="Proteomes" id="UP000516422">
    <property type="component" value="Plasmid pSGRIFU1"/>
</dbReference>
<sequence>MPIPLAKALTRSARTRGSVFVASMTLVLCRHGDQPHPPLLLVFNRIGPRNPNTVITQLAELTERHWKGTAYDGGFHMYDGTLPIVVTGMKQLQEHGPAGAVFRRFGRPQNQTLLGATRAAKPTTPAGRPSTPPASGSTRRSCAASPRSTRPSARPAARCAPAAAPGSPTNGGRPSSPPGGAPHATPTCTCATAASSAPSLPNTKSSRPGPSTRSTTKLCPSRRPAAHGSPASAHDPGADAARWFWTTALSVLSATMAVRCAQVDRD</sequence>
<dbReference type="EMBL" id="CP051007">
    <property type="protein sequence ID" value="QNT98261.1"/>
    <property type="molecule type" value="Genomic_DNA"/>
</dbReference>
<dbReference type="KEGG" id="sgf:HEP81_08033"/>
<protein>
    <submittedName>
        <fullName evidence="2">Uncharacterized protein</fullName>
    </submittedName>
</protein>
<organism evidence="2 3">
    <name type="scientific">Streptomyces griseofuscus</name>
    <dbReference type="NCBI Taxonomy" id="146922"/>
    <lineage>
        <taxon>Bacteria</taxon>
        <taxon>Bacillati</taxon>
        <taxon>Actinomycetota</taxon>
        <taxon>Actinomycetes</taxon>
        <taxon>Kitasatosporales</taxon>
        <taxon>Streptomycetaceae</taxon>
        <taxon>Streptomyces</taxon>
    </lineage>
</organism>
<keyword evidence="2" id="KW-0614">Plasmid</keyword>
<feature type="compositionally biased region" description="Low complexity" evidence="1">
    <location>
        <begin position="181"/>
        <end position="217"/>
    </location>
</feature>
<accession>A0A7H1QD81</accession>
<proteinExistence type="predicted"/>
<feature type="region of interest" description="Disordered" evidence="1">
    <location>
        <begin position="116"/>
        <end position="236"/>
    </location>
</feature>
<reference evidence="2 3" key="1">
    <citation type="submission" date="2020-04" db="EMBL/GenBank/DDBJ databases">
        <title>Characterization and engineering of Streptomyces griseofuscus DSM40191 as a potential heterologous host for expression of BGCs.</title>
        <authorList>
            <person name="Gren T."/>
            <person name="Whitford C.M."/>
            <person name="Mohite O.S."/>
            <person name="Joergensen T.S."/>
            <person name="Nielsen J.B."/>
            <person name="Lee S.Y."/>
            <person name="Weber T."/>
        </authorList>
    </citation>
    <scope>NUCLEOTIDE SEQUENCE [LARGE SCALE GENOMIC DNA]</scope>
    <source>
        <strain evidence="2 3">DSM 40191</strain>
        <plasmid evidence="2 3">pSGRIFU1</plasmid>
    </source>
</reference>
<geneLocation type="plasmid" evidence="2 3">
    <name>pSGRIFU1</name>
</geneLocation>
<evidence type="ECO:0000256" key="1">
    <source>
        <dbReference type="SAM" id="MobiDB-lite"/>
    </source>
</evidence>
<name>A0A7H1QD81_9ACTN</name>
<dbReference type="AlphaFoldDB" id="A0A7H1QD81"/>